<proteinExistence type="predicted"/>
<protein>
    <submittedName>
        <fullName evidence="2">Uncharacterized protein</fullName>
    </submittedName>
</protein>
<keyword evidence="1" id="KW-0812">Transmembrane</keyword>
<gene>
    <name evidence="2" type="ORF">HUN01_25250</name>
</gene>
<evidence type="ECO:0000313" key="3">
    <source>
        <dbReference type="Proteomes" id="UP000514713"/>
    </source>
</evidence>
<sequence length="62" mass="6728">MLRKYSFRTALDIFAPNPGFELAFAVHINLSTLLAIAITTIATPTQPSSHTKAAILPKSLVF</sequence>
<evidence type="ECO:0000313" key="2">
    <source>
        <dbReference type="EMBL" id="QMS90731.1"/>
    </source>
</evidence>
<organism evidence="2 3">
    <name type="scientific">Nostoc edaphicum CCNP1411</name>
    <dbReference type="NCBI Taxonomy" id="1472755"/>
    <lineage>
        <taxon>Bacteria</taxon>
        <taxon>Bacillati</taxon>
        <taxon>Cyanobacteriota</taxon>
        <taxon>Cyanophyceae</taxon>
        <taxon>Nostocales</taxon>
        <taxon>Nostocaceae</taxon>
        <taxon>Nostoc</taxon>
    </lineage>
</organism>
<dbReference type="Proteomes" id="UP000514713">
    <property type="component" value="Chromosome"/>
</dbReference>
<dbReference type="AlphaFoldDB" id="A0A7D7LH96"/>
<dbReference type="EMBL" id="CP054698">
    <property type="protein sequence ID" value="QMS90731.1"/>
    <property type="molecule type" value="Genomic_DNA"/>
</dbReference>
<feature type="transmembrane region" description="Helical" evidence="1">
    <location>
        <begin position="20"/>
        <end position="42"/>
    </location>
</feature>
<keyword evidence="1" id="KW-0472">Membrane</keyword>
<dbReference type="KEGG" id="ned:HUN01_25250"/>
<accession>A0A7D7LH96</accession>
<keyword evidence="1" id="KW-1133">Transmembrane helix</keyword>
<reference evidence="3" key="1">
    <citation type="submission" date="2020-06" db="EMBL/GenBank/DDBJ databases">
        <title>Nostoc edaphicum CCNP1411 genome.</title>
        <authorList>
            <person name="Fidor A."/>
            <person name="Grabski M."/>
            <person name="Gawor J."/>
            <person name="Gromadka R."/>
            <person name="Wegrzyn G."/>
            <person name="Mazur-Marzec H."/>
        </authorList>
    </citation>
    <scope>NUCLEOTIDE SEQUENCE [LARGE SCALE GENOMIC DNA]</scope>
    <source>
        <strain evidence="3">CCNP1411</strain>
    </source>
</reference>
<name>A0A7D7LH96_9NOSO</name>
<keyword evidence="3" id="KW-1185">Reference proteome</keyword>
<dbReference type="RefSeq" id="WP_181928484.1">
    <property type="nucleotide sequence ID" value="NZ_CP054698.1"/>
</dbReference>
<evidence type="ECO:0000256" key="1">
    <source>
        <dbReference type="SAM" id="Phobius"/>
    </source>
</evidence>